<dbReference type="AlphaFoldDB" id="A0A7K3WXB9"/>
<gene>
    <name evidence="1" type="ORF">G3O08_18580</name>
</gene>
<accession>A0A7K3WXB9</accession>
<dbReference type="Proteomes" id="UP000486602">
    <property type="component" value="Unassembled WGS sequence"/>
</dbReference>
<organism evidence="1 2">
    <name type="scientific">Cryomorpha ignava</name>
    <dbReference type="NCBI Taxonomy" id="101383"/>
    <lineage>
        <taxon>Bacteria</taxon>
        <taxon>Pseudomonadati</taxon>
        <taxon>Bacteroidota</taxon>
        <taxon>Flavobacteriia</taxon>
        <taxon>Flavobacteriales</taxon>
        <taxon>Cryomorphaceae</taxon>
        <taxon>Cryomorpha</taxon>
    </lineage>
</organism>
<evidence type="ECO:0000313" key="2">
    <source>
        <dbReference type="Proteomes" id="UP000486602"/>
    </source>
</evidence>
<dbReference type="InterPro" id="IPR038670">
    <property type="entry name" value="HslJ-like_sf"/>
</dbReference>
<evidence type="ECO:0000313" key="1">
    <source>
        <dbReference type="EMBL" id="NEN25502.1"/>
    </source>
</evidence>
<dbReference type="Gene3D" id="2.40.128.270">
    <property type="match status" value="1"/>
</dbReference>
<feature type="non-terminal residue" evidence="1">
    <location>
        <position position="1"/>
    </location>
</feature>
<comment type="caution">
    <text evidence="1">The sequence shown here is derived from an EMBL/GenBank/DDBJ whole genome shotgun (WGS) entry which is preliminary data.</text>
</comment>
<sequence length="217" mass="23968">DGVDFIAFGKNPDWQLVITKNNELSIATKTDFGSFGAPNLEGMEPQDLNAMVYGAQTQKGTISVMVFSDSCLSHEVGLLPNRVKISAQKADRAVAQFIGCGLYLNDPTLHDIWAVRSWSSLDSTEKIPKGAYLEFNMQTNRIYGNLGCGEITGYFDPMGSRLKIYRMDYADKNCAEESISISLFSALNFSTHELIIKDGLELRLISNGDTITFIKAD</sequence>
<proteinExistence type="predicted"/>
<dbReference type="EMBL" id="JAAGVY010000057">
    <property type="protein sequence ID" value="NEN25502.1"/>
    <property type="molecule type" value="Genomic_DNA"/>
</dbReference>
<dbReference type="RefSeq" id="WP_163286958.1">
    <property type="nucleotide sequence ID" value="NZ_JAAGVY010000057.1"/>
</dbReference>
<keyword evidence="2" id="KW-1185">Reference proteome</keyword>
<reference evidence="1 2" key="1">
    <citation type="submission" date="2020-02" db="EMBL/GenBank/DDBJ databases">
        <title>Out from the shadows clarifying the taxonomy of the family Cryomorphaceae and related taxa by utilizing the GTDB taxonomic framework.</title>
        <authorList>
            <person name="Bowman J.P."/>
        </authorList>
    </citation>
    <scope>NUCLEOTIDE SEQUENCE [LARGE SCALE GENOMIC DNA]</scope>
    <source>
        <strain evidence="1 2">QSSC 1-22</strain>
    </source>
</reference>
<protein>
    <submittedName>
        <fullName evidence="1">META domain-containing protein</fullName>
    </submittedName>
</protein>
<name>A0A7K3WXB9_9FLAO</name>